<dbReference type="RefSeq" id="WP_115751652.1">
    <property type="nucleotide sequence ID" value="NZ_LARY01000001.1"/>
</dbReference>
<dbReference type="SUPFAM" id="SSF101262">
    <property type="entry name" value="Methenyltetrahydrofolate cyclohydrolase-like"/>
    <property type="match status" value="1"/>
</dbReference>
<sequence>MKLVDMGITEFVDVLGSDAPAPGGGSASALAASVGSALTMMVAQLTIGKKKYAEYGELMKQVLKEATEVNQALLEAIDKDTEAFNQVSAVFSMPKETEEEKAARKEAMQKALKLAAEAPYDIMVLASKAITITGKAVGKSNVNAASDLGVAALNLKSGTQGAWLNVLINLSGIKDEAFVAKYKQDGEALLQASCDRADEIYQAILEIV</sequence>
<dbReference type="AlphaFoldDB" id="A0A3D8TT02"/>
<dbReference type="Gene3D" id="1.20.120.680">
    <property type="entry name" value="Formiminotetrahydrofolate cyclodeaminase monomer, up-and-down helical bundle"/>
    <property type="match status" value="1"/>
</dbReference>
<keyword evidence="3" id="KW-1185">Reference proteome</keyword>
<dbReference type="InterPro" id="IPR036178">
    <property type="entry name" value="Formintransfe-cycloase-like_sf"/>
</dbReference>
<accession>A0A3D8TT02</accession>
<comment type="caution">
    <text evidence="2">The sequence shown here is derived from an EMBL/GenBank/DDBJ whole genome shotgun (WGS) entry which is preliminary data.</text>
</comment>
<dbReference type="Pfam" id="PF04961">
    <property type="entry name" value="FTCD_C"/>
    <property type="match status" value="1"/>
</dbReference>
<evidence type="ECO:0000259" key="1">
    <source>
        <dbReference type="Pfam" id="PF04961"/>
    </source>
</evidence>
<feature type="domain" description="Cyclodeaminase/cyclohydrolase" evidence="1">
    <location>
        <begin position="8"/>
        <end position="185"/>
    </location>
</feature>
<organism evidence="2 3">
    <name type="scientific">Listeria kieliensis</name>
    <dbReference type="NCBI Taxonomy" id="1621700"/>
    <lineage>
        <taxon>Bacteria</taxon>
        <taxon>Bacillati</taxon>
        <taxon>Bacillota</taxon>
        <taxon>Bacilli</taxon>
        <taxon>Bacillales</taxon>
        <taxon>Listeriaceae</taxon>
        <taxon>Listeria</taxon>
    </lineage>
</organism>
<dbReference type="InterPro" id="IPR007044">
    <property type="entry name" value="Cyclodeamin/CycHdrlase"/>
</dbReference>
<protein>
    <submittedName>
        <fullName evidence="2">Sugar ABC transporter substrate-binding protein</fullName>
    </submittedName>
</protein>
<reference evidence="3" key="1">
    <citation type="submission" date="2015-04" db="EMBL/GenBank/DDBJ databases">
        <authorList>
            <person name="Schardt J."/>
            <person name="Mueller-Herbst S."/>
            <person name="Scherer S."/>
            <person name="Huptas C."/>
        </authorList>
    </citation>
    <scope>NUCLEOTIDE SEQUENCE [LARGE SCALE GENOMIC DNA]</scope>
    <source>
        <strain evidence="3">Kiel-L1</strain>
    </source>
</reference>
<evidence type="ECO:0000313" key="3">
    <source>
        <dbReference type="Proteomes" id="UP000257055"/>
    </source>
</evidence>
<dbReference type="EMBL" id="LARY01000001">
    <property type="protein sequence ID" value="RDX01995.1"/>
    <property type="molecule type" value="Genomic_DNA"/>
</dbReference>
<name>A0A3D8TT02_9LIST</name>
<dbReference type="GO" id="GO:0003824">
    <property type="term" value="F:catalytic activity"/>
    <property type="evidence" value="ECO:0007669"/>
    <property type="project" value="InterPro"/>
</dbReference>
<evidence type="ECO:0000313" key="2">
    <source>
        <dbReference type="EMBL" id="RDX01995.1"/>
    </source>
</evidence>
<gene>
    <name evidence="2" type="ORF">UR08_00105</name>
</gene>
<dbReference type="Proteomes" id="UP000257055">
    <property type="component" value="Unassembled WGS sequence"/>
</dbReference>
<proteinExistence type="predicted"/>